<feature type="compositionally biased region" description="Pro residues" evidence="4">
    <location>
        <begin position="581"/>
        <end position="595"/>
    </location>
</feature>
<reference evidence="6" key="1">
    <citation type="submission" date="2023-11" db="EMBL/GenBank/DDBJ databases">
        <title>Genome assemblies of two species of porcelain crab, Petrolisthes cinctipes and Petrolisthes manimaculis (Anomura: Porcellanidae).</title>
        <authorList>
            <person name="Angst P."/>
        </authorList>
    </citation>
    <scope>NUCLEOTIDE SEQUENCE</scope>
    <source>
        <strain evidence="6">PB745_02</strain>
        <tissue evidence="6">Gill</tissue>
    </source>
</reference>
<dbReference type="GO" id="GO:0005634">
    <property type="term" value="C:nucleus"/>
    <property type="evidence" value="ECO:0007669"/>
    <property type="project" value="UniProtKB-SubCell"/>
</dbReference>
<dbReference type="Pfam" id="PF03184">
    <property type="entry name" value="DDE_1"/>
    <property type="match status" value="1"/>
</dbReference>
<dbReference type="Gene3D" id="1.10.10.60">
    <property type="entry name" value="Homeodomain-like"/>
    <property type="match status" value="2"/>
</dbReference>
<evidence type="ECO:0000256" key="4">
    <source>
        <dbReference type="SAM" id="MobiDB-lite"/>
    </source>
</evidence>
<feature type="domain" description="HTH CENPB-type" evidence="5">
    <location>
        <begin position="76"/>
        <end position="155"/>
    </location>
</feature>
<comment type="caution">
    <text evidence="6">The sequence shown here is derived from an EMBL/GenBank/DDBJ whole genome shotgun (WGS) entry which is preliminary data.</text>
</comment>
<gene>
    <name evidence="6" type="ORF">Pmani_029677</name>
</gene>
<dbReference type="AlphaFoldDB" id="A0AAE1NYA1"/>
<dbReference type="EMBL" id="JAWZYT010003542">
    <property type="protein sequence ID" value="KAK4297938.1"/>
    <property type="molecule type" value="Genomic_DNA"/>
</dbReference>
<dbReference type="SUPFAM" id="SSF46689">
    <property type="entry name" value="Homeodomain-like"/>
    <property type="match status" value="2"/>
</dbReference>
<evidence type="ECO:0000313" key="7">
    <source>
        <dbReference type="Proteomes" id="UP001292094"/>
    </source>
</evidence>
<dbReference type="InterPro" id="IPR006600">
    <property type="entry name" value="HTH_CenpB_DNA-bd_dom"/>
</dbReference>
<evidence type="ECO:0000256" key="3">
    <source>
        <dbReference type="ARBA" id="ARBA00023242"/>
    </source>
</evidence>
<dbReference type="GO" id="GO:0003677">
    <property type="term" value="F:DNA binding"/>
    <property type="evidence" value="ECO:0007669"/>
    <property type="project" value="UniProtKB-KW"/>
</dbReference>
<feature type="region of interest" description="Disordered" evidence="4">
    <location>
        <begin position="471"/>
        <end position="492"/>
    </location>
</feature>
<evidence type="ECO:0000256" key="2">
    <source>
        <dbReference type="ARBA" id="ARBA00023125"/>
    </source>
</evidence>
<dbReference type="PANTHER" id="PTHR19303:SF26">
    <property type="entry name" value="TIGGER TRANSPOSABLE ELEMENT-DERIVED PROTEIN 1"/>
    <property type="match status" value="1"/>
</dbReference>
<feature type="region of interest" description="Disordered" evidence="4">
    <location>
        <begin position="552"/>
        <end position="621"/>
    </location>
</feature>
<proteinExistence type="predicted"/>
<dbReference type="Proteomes" id="UP001292094">
    <property type="component" value="Unassembled WGS sequence"/>
</dbReference>
<evidence type="ECO:0000256" key="1">
    <source>
        <dbReference type="ARBA" id="ARBA00004123"/>
    </source>
</evidence>
<dbReference type="InterPro" id="IPR009057">
    <property type="entry name" value="Homeodomain-like_sf"/>
</dbReference>
<dbReference type="Pfam" id="PF03221">
    <property type="entry name" value="HTH_Tnp_Tc5"/>
    <property type="match status" value="1"/>
</dbReference>
<dbReference type="PANTHER" id="PTHR19303">
    <property type="entry name" value="TRANSPOSON"/>
    <property type="match status" value="1"/>
</dbReference>
<dbReference type="InterPro" id="IPR007889">
    <property type="entry name" value="HTH_Psq"/>
</dbReference>
<organism evidence="6 7">
    <name type="scientific">Petrolisthes manimaculis</name>
    <dbReference type="NCBI Taxonomy" id="1843537"/>
    <lineage>
        <taxon>Eukaryota</taxon>
        <taxon>Metazoa</taxon>
        <taxon>Ecdysozoa</taxon>
        <taxon>Arthropoda</taxon>
        <taxon>Crustacea</taxon>
        <taxon>Multicrustacea</taxon>
        <taxon>Malacostraca</taxon>
        <taxon>Eumalacostraca</taxon>
        <taxon>Eucarida</taxon>
        <taxon>Decapoda</taxon>
        <taxon>Pleocyemata</taxon>
        <taxon>Anomura</taxon>
        <taxon>Galatheoidea</taxon>
        <taxon>Porcellanidae</taxon>
        <taxon>Petrolisthes</taxon>
    </lineage>
</organism>
<keyword evidence="2" id="KW-0238">DNA-binding</keyword>
<dbReference type="PROSITE" id="PS51253">
    <property type="entry name" value="HTH_CENPB"/>
    <property type="match status" value="1"/>
</dbReference>
<dbReference type="Pfam" id="PF04218">
    <property type="entry name" value="CENP-B_N"/>
    <property type="match status" value="1"/>
</dbReference>
<dbReference type="InterPro" id="IPR004875">
    <property type="entry name" value="DDE_SF_endonuclease_dom"/>
</dbReference>
<name>A0AAE1NYA1_9EUCA</name>
<sequence length="621" mass="69493">MPKRPANSVLSGPSPKVQRKGITIEEKIKVLVALSKGNGASSVGRQFGLSESSVRTIKKNEEKIRAAYALPDISKNKLHLKSAVYTEMENALTLWMEDMRRRKLTISGPMVQEQAYTIQSQIVAKQGKSTEEMKFTASTGWLYKFMKRIGTKNITVTGEAASADYGAAEEMKIKMKEMVEEMNYSPQQVWNCDETGLYWKRMPKRTYIMKNEEKAPGLKVSKQRLTVLLMANAAGTERLKPLVIHHSARHRAFKNVFISKLPVLWRANKKAWMTSSIFDEWYIEHAIPAIENVNKKHNMANRAMVITDNASSHSKHLCTVSDDVKLCFLPPNVTSLIQPLDQGVIALFKRYYLRFTMQQMANAMDRDKDLTAPAFWKSYTIKDAIANISRAWNSVPESALNGVWRNIWPDIVNDFKGFDAASDVKAIVKLRKEIRGDEGFQELQENDVVELLDSMDEPLTAEAALEIAEMAKENDDDEESTENSAQAKKEMTIPKLKNFMQNINAAIECAIQDDHDMERSMQVGDALRRAASTYSNLLEKMVMAQQQRTITSFFRPLTPPETSSTASTSGETSRASNSGGPTPPPPSPPPSPGSPSPSLSNTPESDVDNDLLELDVASDDE</sequence>
<keyword evidence="7" id="KW-1185">Reference proteome</keyword>
<feature type="compositionally biased region" description="Acidic residues" evidence="4">
    <location>
        <begin position="605"/>
        <end position="621"/>
    </location>
</feature>
<dbReference type="SMART" id="SM00674">
    <property type="entry name" value="CENPB"/>
    <property type="match status" value="1"/>
</dbReference>
<comment type="subcellular location">
    <subcellularLocation>
        <location evidence="1">Nucleus</location>
    </subcellularLocation>
</comment>
<protein>
    <recommendedName>
        <fullName evidence="5">HTH CENPB-type domain-containing protein</fullName>
    </recommendedName>
</protein>
<evidence type="ECO:0000313" key="6">
    <source>
        <dbReference type="EMBL" id="KAK4297938.1"/>
    </source>
</evidence>
<feature type="compositionally biased region" description="Low complexity" evidence="4">
    <location>
        <begin position="560"/>
        <end position="580"/>
    </location>
</feature>
<accession>A0AAE1NYA1</accession>
<dbReference type="Gene3D" id="3.30.420.10">
    <property type="entry name" value="Ribonuclease H-like superfamily/Ribonuclease H"/>
    <property type="match status" value="1"/>
</dbReference>
<keyword evidence="3" id="KW-0539">Nucleus</keyword>
<evidence type="ECO:0000259" key="5">
    <source>
        <dbReference type="PROSITE" id="PS51253"/>
    </source>
</evidence>
<dbReference type="InterPro" id="IPR036397">
    <property type="entry name" value="RNaseH_sf"/>
</dbReference>
<dbReference type="InterPro" id="IPR050863">
    <property type="entry name" value="CenT-Element_Derived"/>
</dbReference>